<dbReference type="RefSeq" id="WP_153270937.1">
    <property type="nucleotide sequence ID" value="NZ_CP043498.1"/>
</dbReference>
<proteinExistence type="predicted"/>
<accession>A0A5Q0C5L4</accession>
<protein>
    <submittedName>
        <fullName evidence="2">Uncharacterized protein</fullName>
    </submittedName>
</protein>
<sequence>MFEKLGGNFAVPEQHLLLLSSSGDILSMDGNRLSGSEPVDKAFSGFSEAFFPEKLDENKNCGNHRSTWKAVNWVKGGSHNHGRTFDDNKALSSGAGNRG</sequence>
<evidence type="ECO:0000313" key="3">
    <source>
        <dbReference type="Proteomes" id="UP000326881"/>
    </source>
</evidence>
<keyword evidence="3" id="KW-1185">Reference proteome</keyword>
<reference evidence="2 3" key="1">
    <citation type="submission" date="2019-08" db="EMBL/GenBank/DDBJ databases">
        <title>Prosopis cineraria nodule microbiome.</title>
        <authorList>
            <person name="Ali R."/>
            <person name="Chaluvadi S.R."/>
            <person name="Wang X."/>
        </authorList>
    </citation>
    <scope>NUCLEOTIDE SEQUENCE [LARGE SCALE GENOMIC DNA]</scope>
    <source>
        <strain evidence="2 3">BG7</strain>
    </source>
</reference>
<organism evidence="2 3">
    <name type="scientific">Rhizobium grahamii</name>
    <dbReference type="NCBI Taxonomy" id="1120045"/>
    <lineage>
        <taxon>Bacteria</taxon>
        <taxon>Pseudomonadati</taxon>
        <taxon>Pseudomonadota</taxon>
        <taxon>Alphaproteobacteria</taxon>
        <taxon>Hyphomicrobiales</taxon>
        <taxon>Rhizobiaceae</taxon>
        <taxon>Rhizobium/Agrobacterium group</taxon>
        <taxon>Rhizobium</taxon>
    </lineage>
</organism>
<name>A0A5Q0C5L4_9HYPH</name>
<dbReference type="Proteomes" id="UP000326881">
    <property type="component" value="Chromosome"/>
</dbReference>
<dbReference type="EMBL" id="CP043498">
    <property type="protein sequence ID" value="QFY60723.1"/>
    <property type="molecule type" value="Genomic_DNA"/>
</dbReference>
<evidence type="ECO:0000313" key="2">
    <source>
        <dbReference type="EMBL" id="QFY60723.1"/>
    </source>
</evidence>
<feature type="region of interest" description="Disordered" evidence="1">
    <location>
        <begin position="78"/>
        <end position="99"/>
    </location>
</feature>
<dbReference type="AlphaFoldDB" id="A0A5Q0C5L4"/>
<gene>
    <name evidence="2" type="ORF">FZ934_09995</name>
</gene>
<dbReference type="OrthoDB" id="8394220at2"/>
<feature type="compositionally biased region" description="Polar residues" evidence="1">
    <location>
        <begin position="90"/>
        <end position="99"/>
    </location>
</feature>
<evidence type="ECO:0000256" key="1">
    <source>
        <dbReference type="SAM" id="MobiDB-lite"/>
    </source>
</evidence>
<dbReference type="KEGG" id="rgr:FZ934_09995"/>